<sequence>MSLERIKTFEELSPNATSMFEDYQLDTSTLLTSPLLKRFTWTETKPKASMKIDLRITSKSKESGLSNVPRSSVCFSSCGHLRPVRDHSELGKDLCCSPPPDYNS</sequence>
<proteinExistence type="predicted"/>
<reference evidence="1 2" key="1">
    <citation type="submission" date="2016-06" db="EMBL/GenBank/DDBJ databases">
        <title>The Draft Genome Sequence and Annotation of the Desert Woodrat Neotoma lepida.</title>
        <authorList>
            <person name="Campbell M."/>
            <person name="Oakeson K.F."/>
            <person name="Yandell M."/>
            <person name="Halpert J.R."/>
            <person name="Dearing D."/>
        </authorList>
    </citation>
    <scope>NUCLEOTIDE SEQUENCE [LARGE SCALE GENOMIC DNA]</scope>
    <source>
        <strain evidence="1">417</strain>
        <tissue evidence="1">Liver</tissue>
    </source>
</reference>
<name>A0A1A6HAR8_NEOLE</name>
<accession>A0A1A6HAR8</accession>
<evidence type="ECO:0000313" key="1">
    <source>
        <dbReference type="EMBL" id="OBS75384.1"/>
    </source>
</evidence>
<feature type="non-terminal residue" evidence="1">
    <location>
        <position position="104"/>
    </location>
</feature>
<evidence type="ECO:0000313" key="2">
    <source>
        <dbReference type="Proteomes" id="UP000092124"/>
    </source>
</evidence>
<organism evidence="1 2">
    <name type="scientific">Neotoma lepida</name>
    <name type="common">Desert woodrat</name>
    <dbReference type="NCBI Taxonomy" id="56216"/>
    <lineage>
        <taxon>Eukaryota</taxon>
        <taxon>Metazoa</taxon>
        <taxon>Chordata</taxon>
        <taxon>Craniata</taxon>
        <taxon>Vertebrata</taxon>
        <taxon>Euteleostomi</taxon>
        <taxon>Mammalia</taxon>
        <taxon>Eutheria</taxon>
        <taxon>Euarchontoglires</taxon>
        <taxon>Glires</taxon>
        <taxon>Rodentia</taxon>
        <taxon>Myomorpha</taxon>
        <taxon>Muroidea</taxon>
        <taxon>Cricetidae</taxon>
        <taxon>Neotominae</taxon>
        <taxon>Neotoma</taxon>
    </lineage>
</organism>
<gene>
    <name evidence="1" type="ORF">A6R68_14091</name>
</gene>
<dbReference type="STRING" id="56216.A0A1A6HAR8"/>
<dbReference type="AlphaFoldDB" id="A0A1A6HAR8"/>
<protein>
    <submittedName>
        <fullName evidence="1">Uncharacterized protein</fullName>
    </submittedName>
</protein>
<dbReference type="Proteomes" id="UP000092124">
    <property type="component" value="Unassembled WGS sequence"/>
</dbReference>
<dbReference type="EMBL" id="LZPO01037920">
    <property type="protein sequence ID" value="OBS75384.1"/>
    <property type="molecule type" value="Genomic_DNA"/>
</dbReference>
<comment type="caution">
    <text evidence="1">The sequence shown here is derived from an EMBL/GenBank/DDBJ whole genome shotgun (WGS) entry which is preliminary data.</text>
</comment>
<keyword evidence="2" id="KW-1185">Reference proteome</keyword>